<dbReference type="AlphaFoldDB" id="A0A382GTM8"/>
<organism evidence="1">
    <name type="scientific">marine metagenome</name>
    <dbReference type="NCBI Taxonomy" id="408172"/>
    <lineage>
        <taxon>unclassified sequences</taxon>
        <taxon>metagenomes</taxon>
        <taxon>ecological metagenomes</taxon>
    </lineage>
</organism>
<sequence>LFAFIEGASQKSKNKNFREYFPLHMRSNRHHLHTNI</sequence>
<protein>
    <submittedName>
        <fullName evidence="1">Uncharacterized protein</fullName>
    </submittedName>
</protein>
<reference evidence="1" key="1">
    <citation type="submission" date="2018-05" db="EMBL/GenBank/DDBJ databases">
        <authorList>
            <person name="Lanie J.A."/>
            <person name="Ng W.-L."/>
            <person name="Kazmierczak K.M."/>
            <person name="Andrzejewski T.M."/>
            <person name="Davidsen T.M."/>
            <person name="Wayne K.J."/>
            <person name="Tettelin H."/>
            <person name="Glass J.I."/>
            <person name="Rusch D."/>
            <person name="Podicherti R."/>
            <person name="Tsui H.-C.T."/>
            <person name="Winkler M.E."/>
        </authorList>
    </citation>
    <scope>NUCLEOTIDE SEQUENCE</scope>
</reference>
<name>A0A382GTM8_9ZZZZ</name>
<gene>
    <name evidence="1" type="ORF">METZ01_LOCUS231163</name>
</gene>
<dbReference type="EMBL" id="UINC01057308">
    <property type="protein sequence ID" value="SVB78309.1"/>
    <property type="molecule type" value="Genomic_DNA"/>
</dbReference>
<feature type="non-terminal residue" evidence="1">
    <location>
        <position position="1"/>
    </location>
</feature>
<evidence type="ECO:0000313" key="1">
    <source>
        <dbReference type="EMBL" id="SVB78309.1"/>
    </source>
</evidence>
<proteinExistence type="predicted"/>
<accession>A0A382GTM8</accession>